<keyword evidence="2" id="KW-1185">Reference proteome</keyword>
<accession>T1KLB7</accession>
<dbReference type="EMBL" id="CAEY01000211">
    <property type="status" value="NOT_ANNOTATED_CDS"/>
    <property type="molecule type" value="Genomic_DNA"/>
</dbReference>
<organism evidence="1 2">
    <name type="scientific">Tetranychus urticae</name>
    <name type="common">Two-spotted spider mite</name>
    <dbReference type="NCBI Taxonomy" id="32264"/>
    <lineage>
        <taxon>Eukaryota</taxon>
        <taxon>Metazoa</taxon>
        <taxon>Ecdysozoa</taxon>
        <taxon>Arthropoda</taxon>
        <taxon>Chelicerata</taxon>
        <taxon>Arachnida</taxon>
        <taxon>Acari</taxon>
        <taxon>Acariformes</taxon>
        <taxon>Trombidiformes</taxon>
        <taxon>Prostigmata</taxon>
        <taxon>Eleutherengona</taxon>
        <taxon>Raphignathae</taxon>
        <taxon>Tetranychoidea</taxon>
        <taxon>Tetranychidae</taxon>
        <taxon>Tetranychus</taxon>
    </lineage>
</organism>
<evidence type="ECO:0000313" key="2">
    <source>
        <dbReference type="Proteomes" id="UP000015104"/>
    </source>
</evidence>
<proteinExistence type="predicted"/>
<reference evidence="1" key="2">
    <citation type="submission" date="2015-06" db="UniProtKB">
        <authorList>
            <consortium name="EnsemblMetazoa"/>
        </authorList>
    </citation>
    <scope>IDENTIFICATION</scope>
</reference>
<dbReference type="HOGENOM" id="CLU_3191948_0_0_1"/>
<dbReference type="EnsemblMetazoa" id="tetur14g01870.1">
    <property type="protein sequence ID" value="tetur14g01870.1"/>
    <property type="gene ID" value="tetur14g01870"/>
</dbReference>
<reference evidence="2" key="1">
    <citation type="submission" date="2011-08" db="EMBL/GenBank/DDBJ databases">
        <authorList>
            <person name="Rombauts S."/>
        </authorList>
    </citation>
    <scope>NUCLEOTIDE SEQUENCE</scope>
    <source>
        <strain evidence="2">London</strain>
    </source>
</reference>
<dbReference type="Proteomes" id="UP000015104">
    <property type="component" value="Unassembled WGS sequence"/>
</dbReference>
<protein>
    <submittedName>
        <fullName evidence="1">Uncharacterized protein</fullName>
    </submittedName>
</protein>
<dbReference type="AlphaFoldDB" id="T1KLB7"/>
<sequence>MVADVESIRDFNKDLSFGQQETVIKKSDFGVTKVHAKAYTVIFEQS</sequence>
<evidence type="ECO:0000313" key="1">
    <source>
        <dbReference type="EnsemblMetazoa" id="tetur14g01870.1"/>
    </source>
</evidence>
<name>T1KLB7_TETUR</name>